<gene>
    <name evidence="8" type="ORF">DHEL01_v212649</name>
</gene>
<evidence type="ECO:0000256" key="1">
    <source>
        <dbReference type="ARBA" id="ARBA00005466"/>
    </source>
</evidence>
<dbReference type="PANTHER" id="PTHR42973:SF54">
    <property type="entry name" value="FAD-BINDING PCMH-TYPE DOMAIN-CONTAINING PROTEIN"/>
    <property type="match status" value="1"/>
</dbReference>
<dbReference type="InterPro" id="IPR006094">
    <property type="entry name" value="Oxid_FAD_bind_N"/>
</dbReference>
<sequence>MGVKVGRQESLASQWFACLFLGALAVLPAAVQGHNVVQQREKQNQNLDHDNHSSAPGPKNGSTVEAACLAAQECLGEDQVQIRPGVDDAVVDENWSQTCWTEPYCIILPRNASEVSRSLQVIGSHSVHFAVRSGGHSPNPGWASIGSEGLLLDLQRIAGVGFSADGTFASIGPGARWGDVYASVDAATASSAIVAGGRVPGIGVGGLVLGGGISHLSNQFGLVADSARGFEVALANGSVVDATSEANVDLFWALKGGGPNFGIVTRYDLSTLPISKLWVQVSAYAVLDAPAVIAAFDTWQLEGSSDVRSNIEVIISLDYVAVVLIYSEPAAEPPAAFAAFFNESGVQPAVVNLPGTNVTFNELSIILGSVVSSEPARHDYRGASSRVDTELTQAVYNFWLEKAVEIRNTTGANQTFVLQHIGSNLIHQGLNNGGNPLNIPAGDQQWWTTTIDWSQAADDDLVRSASIETTRKWAELGSKRGSDLSFLYMNDASRDQNPLASYGSESLERLKQIALRYDPDQLFQTLQNGGFLLSKA</sequence>
<dbReference type="AlphaFoldDB" id="A0A2P5HFC3"/>
<proteinExistence type="inferred from homology"/>
<dbReference type="GO" id="GO:0071949">
    <property type="term" value="F:FAD binding"/>
    <property type="evidence" value="ECO:0007669"/>
    <property type="project" value="InterPro"/>
</dbReference>
<accession>A0A2P5HFC3</accession>
<feature type="domain" description="FAD-binding PCMH-type" evidence="7">
    <location>
        <begin position="99"/>
        <end position="274"/>
    </location>
</feature>
<dbReference type="Gene3D" id="3.30.465.10">
    <property type="match status" value="1"/>
</dbReference>
<evidence type="ECO:0000256" key="3">
    <source>
        <dbReference type="ARBA" id="ARBA00022827"/>
    </source>
</evidence>
<comment type="caution">
    <text evidence="8">The sequence shown here is derived from an EMBL/GenBank/DDBJ whole genome shotgun (WGS) entry which is preliminary data.</text>
</comment>
<evidence type="ECO:0000259" key="7">
    <source>
        <dbReference type="PROSITE" id="PS51387"/>
    </source>
</evidence>
<evidence type="ECO:0000256" key="4">
    <source>
        <dbReference type="ARBA" id="ARBA00023002"/>
    </source>
</evidence>
<dbReference type="SUPFAM" id="SSF56176">
    <property type="entry name" value="FAD-binding/transporter-associated domain-like"/>
    <property type="match status" value="1"/>
</dbReference>
<dbReference type="EMBL" id="MAVT02002860">
    <property type="protein sequence ID" value="POS68958.1"/>
    <property type="molecule type" value="Genomic_DNA"/>
</dbReference>
<dbReference type="Gene3D" id="3.40.462.20">
    <property type="match status" value="1"/>
</dbReference>
<dbReference type="InParanoid" id="A0A2P5HFC3"/>
<evidence type="ECO:0000256" key="5">
    <source>
        <dbReference type="SAM" id="MobiDB-lite"/>
    </source>
</evidence>
<keyword evidence="3" id="KW-0274">FAD</keyword>
<comment type="similarity">
    <text evidence="1">Belongs to the oxygen-dependent FAD-linked oxidoreductase family.</text>
</comment>
<feature type="region of interest" description="Disordered" evidence="5">
    <location>
        <begin position="37"/>
        <end position="62"/>
    </location>
</feature>
<dbReference type="Pfam" id="PF01565">
    <property type="entry name" value="FAD_binding_4"/>
    <property type="match status" value="1"/>
</dbReference>
<feature type="signal peptide" evidence="6">
    <location>
        <begin position="1"/>
        <end position="33"/>
    </location>
</feature>
<feature type="chain" id="PRO_5015174845" description="FAD-binding PCMH-type domain-containing protein" evidence="6">
    <location>
        <begin position="34"/>
        <end position="536"/>
    </location>
</feature>
<evidence type="ECO:0000256" key="6">
    <source>
        <dbReference type="SAM" id="SignalP"/>
    </source>
</evidence>
<protein>
    <recommendedName>
        <fullName evidence="7">FAD-binding PCMH-type domain-containing protein</fullName>
    </recommendedName>
</protein>
<dbReference type="OrthoDB" id="2151789at2759"/>
<evidence type="ECO:0000256" key="2">
    <source>
        <dbReference type="ARBA" id="ARBA00022630"/>
    </source>
</evidence>
<keyword evidence="6" id="KW-0732">Signal</keyword>
<dbReference type="PROSITE" id="PS51387">
    <property type="entry name" value="FAD_PCMH"/>
    <property type="match status" value="1"/>
</dbReference>
<dbReference type="InterPro" id="IPR016166">
    <property type="entry name" value="FAD-bd_PCMH"/>
</dbReference>
<dbReference type="InterPro" id="IPR016169">
    <property type="entry name" value="FAD-bd_PCMH_sub2"/>
</dbReference>
<name>A0A2P5HFC3_DIAHE</name>
<evidence type="ECO:0000313" key="8">
    <source>
        <dbReference type="EMBL" id="POS68958.1"/>
    </source>
</evidence>
<dbReference type="GO" id="GO:0016491">
    <property type="term" value="F:oxidoreductase activity"/>
    <property type="evidence" value="ECO:0007669"/>
    <property type="project" value="UniProtKB-KW"/>
</dbReference>
<reference evidence="8" key="1">
    <citation type="submission" date="2017-09" db="EMBL/GenBank/DDBJ databases">
        <title>Polyketide synthases of a Diaporthe helianthi virulent isolate.</title>
        <authorList>
            <person name="Baroncelli R."/>
        </authorList>
    </citation>
    <scope>NUCLEOTIDE SEQUENCE [LARGE SCALE GENOMIC DNA]</scope>
    <source>
        <strain evidence="8">7/96</strain>
    </source>
</reference>
<dbReference type="PANTHER" id="PTHR42973">
    <property type="entry name" value="BINDING OXIDOREDUCTASE, PUTATIVE (AFU_ORTHOLOGUE AFUA_1G17690)-RELATED"/>
    <property type="match status" value="1"/>
</dbReference>
<dbReference type="Proteomes" id="UP000094444">
    <property type="component" value="Unassembled WGS sequence"/>
</dbReference>
<keyword evidence="2" id="KW-0285">Flavoprotein</keyword>
<keyword evidence="4" id="KW-0560">Oxidoreductase</keyword>
<dbReference type="InterPro" id="IPR050416">
    <property type="entry name" value="FAD-linked_Oxidoreductase"/>
</dbReference>
<dbReference type="InterPro" id="IPR036318">
    <property type="entry name" value="FAD-bd_PCMH-like_sf"/>
</dbReference>
<dbReference type="STRING" id="158607.A0A2P5HFC3"/>
<keyword evidence="9" id="KW-1185">Reference proteome</keyword>
<feature type="compositionally biased region" description="Basic and acidic residues" evidence="5">
    <location>
        <begin position="39"/>
        <end position="52"/>
    </location>
</feature>
<organism evidence="8 9">
    <name type="scientific">Diaporthe helianthi</name>
    <dbReference type="NCBI Taxonomy" id="158607"/>
    <lineage>
        <taxon>Eukaryota</taxon>
        <taxon>Fungi</taxon>
        <taxon>Dikarya</taxon>
        <taxon>Ascomycota</taxon>
        <taxon>Pezizomycotina</taxon>
        <taxon>Sordariomycetes</taxon>
        <taxon>Sordariomycetidae</taxon>
        <taxon>Diaporthales</taxon>
        <taxon>Diaporthaceae</taxon>
        <taxon>Diaporthe</taxon>
    </lineage>
</organism>
<evidence type="ECO:0000313" key="9">
    <source>
        <dbReference type="Proteomes" id="UP000094444"/>
    </source>
</evidence>